<dbReference type="GO" id="GO:0000160">
    <property type="term" value="P:phosphorelay signal transduction system"/>
    <property type="evidence" value="ECO:0007669"/>
    <property type="project" value="InterPro"/>
</dbReference>
<evidence type="ECO:0000313" key="5">
    <source>
        <dbReference type="Proteomes" id="UP000284547"/>
    </source>
</evidence>
<dbReference type="AlphaFoldDB" id="A0A411Z2F9"/>
<protein>
    <submittedName>
        <fullName evidence="4">Response regulator</fullName>
    </submittedName>
</protein>
<dbReference type="OrthoDB" id="9800897at2"/>
<gene>
    <name evidence="4" type="ORF">D1012_11400</name>
</gene>
<keyword evidence="1 2" id="KW-0597">Phosphoprotein</keyword>
<dbReference type="InterPro" id="IPR050595">
    <property type="entry name" value="Bact_response_regulator"/>
</dbReference>
<dbReference type="PANTHER" id="PTHR44591">
    <property type="entry name" value="STRESS RESPONSE REGULATOR PROTEIN 1"/>
    <property type="match status" value="1"/>
</dbReference>
<sequence length="122" mass="13299">MSLRILAVDDSLTMREMLRQTLTEAGFHVVLAEDGLDALDRLPGAEPDLILTDLNMPKMDGFGLIDAVRNGDMYARVPILVLTTESAATLKDRARTAGATGWITKPFDEQSLVSTIRRVAAV</sequence>
<dbReference type="SMART" id="SM00448">
    <property type="entry name" value="REC"/>
    <property type="match status" value="1"/>
</dbReference>
<accession>A0A411Z2F9</accession>
<evidence type="ECO:0000313" key="4">
    <source>
        <dbReference type="EMBL" id="RGP37256.1"/>
    </source>
</evidence>
<dbReference type="Gene3D" id="3.40.50.2300">
    <property type="match status" value="1"/>
</dbReference>
<comment type="caution">
    <text evidence="4">The sequence shown here is derived from an EMBL/GenBank/DDBJ whole genome shotgun (WGS) entry which is preliminary data.</text>
</comment>
<dbReference type="Pfam" id="PF00072">
    <property type="entry name" value="Response_reg"/>
    <property type="match status" value="1"/>
</dbReference>
<evidence type="ECO:0000259" key="3">
    <source>
        <dbReference type="PROSITE" id="PS50110"/>
    </source>
</evidence>
<dbReference type="SUPFAM" id="SSF52172">
    <property type="entry name" value="CheY-like"/>
    <property type="match status" value="1"/>
</dbReference>
<organism evidence="4 5">
    <name type="scientific">Pseudotabrizicola alkalilacus</name>
    <dbReference type="NCBI Taxonomy" id="2305252"/>
    <lineage>
        <taxon>Bacteria</taxon>
        <taxon>Pseudomonadati</taxon>
        <taxon>Pseudomonadota</taxon>
        <taxon>Alphaproteobacteria</taxon>
        <taxon>Rhodobacterales</taxon>
        <taxon>Paracoccaceae</taxon>
        <taxon>Pseudotabrizicola</taxon>
    </lineage>
</organism>
<reference evidence="4 5" key="1">
    <citation type="submission" date="2018-08" db="EMBL/GenBank/DDBJ databases">
        <title>Flavobacterium tibetense sp. nov., isolated from a wetland YonghuCo on Tibetan Plateau.</title>
        <authorList>
            <person name="Phurbu D."/>
            <person name="Lu H."/>
            <person name="Xing P."/>
        </authorList>
    </citation>
    <scope>NUCLEOTIDE SEQUENCE [LARGE SCALE GENOMIC DNA]</scope>
    <source>
        <strain evidence="4 5">DJC</strain>
    </source>
</reference>
<dbReference type="EMBL" id="QWEY01000005">
    <property type="protein sequence ID" value="RGP37256.1"/>
    <property type="molecule type" value="Genomic_DNA"/>
</dbReference>
<feature type="domain" description="Response regulatory" evidence="3">
    <location>
        <begin position="4"/>
        <end position="120"/>
    </location>
</feature>
<dbReference type="PANTHER" id="PTHR44591:SF25">
    <property type="entry name" value="CHEMOTAXIS TWO-COMPONENT RESPONSE REGULATOR"/>
    <property type="match status" value="1"/>
</dbReference>
<dbReference type="PROSITE" id="PS50110">
    <property type="entry name" value="RESPONSE_REGULATORY"/>
    <property type="match status" value="1"/>
</dbReference>
<dbReference type="Proteomes" id="UP000284547">
    <property type="component" value="Unassembled WGS sequence"/>
</dbReference>
<evidence type="ECO:0000256" key="2">
    <source>
        <dbReference type="PROSITE-ProRule" id="PRU00169"/>
    </source>
</evidence>
<name>A0A411Z2F9_9RHOB</name>
<dbReference type="InterPro" id="IPR001789">
    <property type="entry name" value="Sig_transdc_resp-reg_receiver"/>
</dbReference>
<dbReference type="RefSeq" id="WP_118152223.1">
    <property type="nucleotide sequence ID" value="NZ_QWEY01000005.1"/>
</dbReference>
<dbReference type="InterPro" id="IPR011006">
    <property type="entry name" value="CheY-like_superfamily"/>
</dbReference>
<evidence type="ECO:0000256" key="1">
    <source>
        <dbReference type="ARBA" id="ARBA00022553"/>
    </source>
</evidence>
<keyword evidence="5" id="KW-1185">Reference proteome</keyword>
<proteinExistence type="predicted"/>
<feature type="modified residue" description="4-aspartylphosphate" evidence="2">
    <location>
        <position position="53"/>
    </location>
</feature>